<keyword evidence="12" id="KW-1185">Reference proteome</keyword>
<name>A0A8C2TQR3_COTJA</name>
<dbReference type="GO" id="GO:0005524">
    <property type="term" value="F:ATP binding"/>
    <property type="evidence" value="ECO:0007669"/>
    <property type="project" value="UniProtKB-KW"/>
</dbReference>
<protein>
    <recommendedName>
        <fullName evidence="10">Nucleoside diphosphate kinase-like domain-containing protein</fullName>
    </recommendedName>
</protein>
<evidence type="ECO:0000256" key="8">
    <source>
        <dbReference type="ARBA" id="ARBA00023080"/>
    </source>
</evidence>
<proteinExistence type="inferred from homology"/>
<evidence type="ECO:0000256" key="7">
    <source>
        <dbReference type="ARBA" id="ARBA00022842"/>
    </source>
</evidence>
<feature type="domain" description="Nucleoside diphosphate kinase-like" evidence="10">
    <location>
        <begin position="40"/>
        <end position="70"/>
    </location>
</feature>
<evidence type="ECO:0000256" key="3">
    <source>
        <dbReference type="ARBA" id="ARBA00022723"/>
    </source>
</evidence>
<dbReference type="GO" id="GO:0030308">
    <property type="term" value="P:negative regulation of cell growth"/>
    <property type="evidence" value="ECO:0007669"/>
    <property type="project" value="TreeGrafter"/>
</dbReference>
<keyword evidence="7" id="KW-0460">Magnesium</keyword>
<dbReference type="Proteomes" id="UP000694412">
    <property type="component" value="Chromosome 5"/>
</dbReference>
<dbReference type="GO" id="GO:0009117">
    <property type="term" value="P:nucleotide metabolic process"/>
    <property type="evidence" value="ECO:0007669"/>
    <property type="project" value="UniProtKB-KW"/>
</dbReference>
<dbReference type="PANTHER" id="PTHR46956">
    <property type="entry name" value="NUCLEOSIDE DIPHOSPHATE KINASE 6"/>
    <property type="match status" value="1"/>
</dbReference>
<sequence length="108" mass="12648">MNRVRLLYRAPISASYIYITEHGEAYRVTSREFVPPNTSAYGLTDSRNTTHGSDSPASASREIAFFFPEFNEQLWYQQEEPRLRCGQMYYNAEKRVHCVIRDEETDLT</sequence>
<keyword evidence="5" id="KW-0418">Kinase</keyword>
<accession>A0A8C2TQR3</accession>
<evidence type="ECO:0000259" key="10">
    <source>
        <dbReference type="Pfam" id="PF00334"/>
    </source>
</evidence>
<dbReference type="GO" id="GO:0045839">
    <property type="term" value="P:negative regulation of mitotic nuclear division"/>
    <property type="evidence" value="ECO:0007669"/>
    <property type="project" value="TreeGrafter"/>
</dbReference>
<comment type="caution">
    <text evidence="9">Lacks conserved residue(s) required for the propagation of feature annotation.</text>
</comment>
<dbReference type="PANTHER" id="PTHR46956:SF1">
    <property type="entry name" value="NUCLEOSIDE DIPHOSPHATE KINASE 6"/>
    <property type="match status" value="1"/>
</dbReference>
<comment type="similarity">
    <text evidence="9">Belongs to the NDK family.</text>
</comment>
<keyword evidence="3" id="KW-0479">Metal-binding</keyword>
<dbReference type="GeneTree" id="ENSGT00960000189467"/>
<comment type="cofactor">
    <cofactor evidence="1">
        <name>Mg(2+)</name>
        <dbReference type="ChEBI" id="CHEBI:18420"/>
    </cofactor>
</comment>
<evidence type="ECO:0000256" key="2">
    <source>
        <dbReference type="ARBA" id="ARBA00022679"/>
    </source>
</evidence>
<dbReference type="PROSITE" id="PS51374">
    <property type="entry name" value="NDPK_LIKE"/>
    <property type="match status" value="1"/>
</dbReference>
<keyword evidence="2" id="KW-0808">Transferase</keyword>
<keyword evidence="8" id="KW-0546">Nucleotide metabolism</keyword>
<dbReference type="PROSITE" id="PS00469">
    <property type="entry name" value="NDPK"/>
    <property type="match status" value="1"/>
</dbReference>
<evidence type="ECO:0000256" key="4">
    <source>
        <dbReference type="ARBA" id="ARBA00022741"/>
    </source>
</evidence>
<reference evidence="11" key="1">
    <citation type="submission" date="2015-11" db="EMBL/GenBank/DDBJ databases">
        <authorList>
            <consortium name="International Coturnix japonica Genome Analysis Consortium"/>
            <person name="Warren W."/>
            <person name="Burt D.W."/>
            <person name="Antin P.B."/>
            <person name="Lanford R."/>
            <person name="Gros J."/>
            <person name="Wilson R.K."/>
        </authorList>
    </citation>
    <scope>NUCLEOTIDE SEQUENCE [LARGE SCALE GENOMIC DNA]</scope>
</reference>
<evidence type="ECO:0000256" key="1">
    <source>
        <dbReference type="ARBA" id="ARBA00001946"/>
    </source>
</evidence>
<dbReference type="Pfam" id="PF00334">
    <property type="entry name" value="NDK"/>
    <property type="match status" value="1"/>
</dbReference>
<dbReference type="AlphaFoldDB" id="A0A8C2TQR3"/>
<keyword evidence="6" id="KW-0067">ATP-binding</keyword>
<dbReference type="Gene3D" id="3.30.70.141">
    <property type="entry name" value="Nucleoside diphosphate kinase-like domain"/>
    <property type="match status" value="1"/>
</dbReference>
<organism evidence="11 12">
    <name type="scientific">Coturnix japonica</name>
    <name type="common">Japanese quail</name>
    <name type="synonym">Coturnix coturnix japonica</name>
    <dbReference type="NCBI Taxonomy" id="93934"/>
    <lineage>
        <taxon>Eukaryota</taxon>
        <taxon>Metazoa</taxon>
        <taxon>Chordata</taxon>
        <taxon>Craniata</taxon>
        <taxon>Vertebrata</taxon>
        <taxon>Euteleostomi</taxon>
        <taxon>Archelosauria</taxon>
        <taxon>Archosauria</taxon>
        <taxon>Dinosauria</taxon>
        <taxon>Saurischia</taxon>
        <taxon>Theropoda</taxon>
        <taxon>Coelurosauria</taxon>
        <taxon>Aves</taxon>
        <taxon>Neognathae</taxon>
        <taxon>Galloanserae</taxon>
        <taxon>Galliformes</taxon>
        <taxon>Phasianidae</taxon>
        <taxon>Perdicinae</taxon>
        <taxon>Coturnix</taxon>
    </lineage>
</organism>
<evidence type="ECO:0000256" key="9">
    <source>
        <dbReference type="PROSITE-ProRule" id="PRU00706"/>
    </source>
</evidence>
<dbReference type="GO" id="GO:0004550">
    <property type="term" value="F:nucleoside diphosphate kinase activity"/>
    <property type="evidence" value="ECO:0007669"/>
    <property type="project" value="InterPro"/>
</dbReference>
<dbReference type="InterPro" id="IPR036850">
    <property type="entry name" value="NDK-like_dom_sf"/>
</dbReference>
<evidence type="ECO:0000256" key="5">
    <source>
        <dbReference type="ARBA" id="ARBA00022777"/>
    </source>
</evidence>
<reference evidence="11" key="2">
    <citation type="submission" date="2025-08" db="UniProtKB">
        <authorList>
            <consortium name="Ensembl"/>
        </authorList>
    </citation>
    <scope>IDENTIFICATION</scope>
</reference>
<dbReference type="GO" id="GO:0046872">
    <property type="term" value="F:metal ion binding"/>
    <property type="evidence" value="ECO:0007669"/>
    <property type="project" value="UniProtKB-KW"/>
</dbReference>
<evidence type="ECO:0000313" key="12">
    <source>
        <dbReference type="Proteomes" id="UP000694412"/>
    </source>
</evidence>
<dbReference type="SUPFAM" id="SSF54919">
    <property type="entry name" value="Nucleoside diphosphate kinase, NDK"/>
    <property type="match status" value="1"/>
</dbReference>
<dbReference type="InterPro" id="IPR034907">
    <property type="entry name" value="NDK-like_dom"/>
</dbReference>
<dbReference type="GO" id="GO:0005739">
    <property type="term" value="C:mitochondrion"/>
    <property type="evidence" value="ECO:0007669"/>
    <property type="project" value="TreeGrafter"/>
</dbReference>
<evidence type="ECO:0000256" key="6">
    <source>
        <dbReference type="ARBA" id="ARBA00022840"/>
    </source>
</evidence>
<evidence type="ECO:0000313" key="11">
    <source>
        <dbReference type="Ensembl" id="ENSCJPP00005015769.1"/>
    </source>
</evidence>
<dbReference type="InterPro" id="IPR023005">
    <property type="entry name" value="Nucleoside_diP_kinase_AS"/>
</dbReference>
<reference evidence="11" key="3">
    <citation type="submission" date="2025-09" db="UniProtKB">
        <authorList>
            <consortium name="Ensembl"/>
        </authorList>
    </citation>
    <scope>IDENTIFICATION</scope>
</reference>
<keyword evidence="4" id="KW-0547">Nucleotide-binding</keyword>
<dbReference type="Ensembl" id="ENSCJPT00005022280.1">
    <property type="protein sequence ID" value="ENSCJPP00005015769.1"/>
    <property type="gene ID" value="ENSCJPG00005013014.1"/>
</dbReference>
<dbReference type="InterPro" id="IPR037994">
    <property type="entry name" value="NDPk6"/>
</dbReference>